<dbReference type="PANTHER" id="PTHR45655:SF5">
    <property type="entry name" value="SOLUBLE GUANYLATE CYCLASE 89DA-RELATED"/>
    <property type="match status" value="1"/>
</dbReference>
<evidence type="ECO:0000313" key="10">
    <source>
        <dbReference type="Proteomes" id="UP001634394"/>
    </source>
</evidence>
<dbReference type="InterPro" id="IPR038158">
    <property type="entry name" value="H-NOX_domain_sf"/>
</dbReference>
<dbReference type="EMBL" id="JBJQND010000017">
    <property type="protein sequence ID" value="KAL3842030.1"/>
    <property type="molecule type" value="Genomic_DNA"/>
</dbReference>
<dbReference type="EC" id="4.6.1.2" evidence="2"/>
<dbReference type="Gene3D" id="3.30.70.1230">
    <property type="entry name" value="Nucleotide cyclase"/>
    <property type="match status" value="1"/>
</dbReference>
<comment type="subcellular location">
    <subcellularLocation>
        <location evidence="1">Cytoplasm</location>
    </subcellularLocation>
</comment>
<dbReference type="Pfam" id="PF00211">
    <property type="entry name" value="Guanylate_cyc"/>
    <property type="match status" value="1"/>
</dbReference>
<name>A0ABD3TYB2_SINWO</name>
<dbReference type="FunFam" id="3.30.70.1230:FF:000030">
    <property type="entry name" value="Si:ch211-215j19.12"/>
    <property type="match status" value="1"/>
</dbReference>
<dbReference type="PROSITE" id="PS50125">
    <property type="entry name" value="GUANYLATE_CYCLASE_2"/>
    <property type="match status" value="1"/>
</dbReference>
<keyword evidence="7" id="KW-0141">cGMP biosynthesis</keyword>
<keyword evidence="6" id="KW-0456">Lyase</keyword>
<keyword evidence="10" id="KW-1185">Reference proteome</keyword>
<organism evidence="9 10">
    <name type="scientific">Sinanodonta woodiana</name>
    <name type="common">Chinese pond mussel</name>
    <name type="synonym">Anodonta woodiana</name>
    <dbReference type="NCBI Taxonomy" id="1069815"/>
    <lineage>
        <taxon>Eukaryota</taxon>
        <taxon>Metazoa</taxon>
        <taxon>Spiralia</taxon>
        <taxon>Lophotrochozoa</taxon>
        <taxon>Mollusca</taxon>
        <taxon>Bivalvia</taxon>
        <taxon>Autobranchia</taxon>
        <taxon>Heteroconchia</taxon>
        <taxon>Palaeoheterodonta</taxon>
        <taxon>Unionida</taxon>
        <taxon>Unionoidea</taxon>
        <taxon>Unionidae</taxon>
        <taxon>Unioninae</taxon>
        <taxon>Sinanodonta</taxon>
    </lineage>
</organism>
<dbReference type="InterPro" id="IPR001054">
    <property type="entry name" value="A/G_cyclase"/>
</dbReference>
<dbReference type="GO" id="GO:0005737">
    <property type="term" value="C:cytoplasm"/>
    <property type="evidence" value="ECO:0007669"/>
    <property type="project" value="UniProtKB-SubCell"/>
</dbReference>
<dbReference type="CDD" id="cd07302">
    <property type="entry name" value="CHD"/>
    <property type="match status" value="1"/>
</dbReference>
<comment type="caution">
    <text evidence="9">The sequence shown here is derived from an EMBL/GenBank/DDBJ whole genome shotgun (WGS) entry which is preliminary data.</text>
</comment>
<evidence type="ECO:0000259" key="8">
    <source>
        <dbReference type="PROSITE" id="PS50125"/>
    </source>
</evidence>
<dbReference type="InterPro" id="IPR042463">
    <property type="entry name" value="HNOB_dom_associated_sf"/>
</dbReference>
<dbReference type="Gene3D" id="3.30.450.260">
    <property type="entry name" value="Haem NO binding associated domain"/>
    <property type="match status" value="1"/>
</dbReference>
<evidence type="ECO:0000256" key="5">
    <source>
        <dbReference type="ARBA" id="ARBA00023134"/>
    </source>
</evidence>
<keyword evidence="3" id="KW-0963">Cytoplasm</keyword>
<dbReference type="SUPFAM" id="SSF55073">
    <property type="entry name" value="Nucleotide cyclase"/>
    <property type="match status" value="1"/>
</dbReference>
<dbReference type="InterPro" id="IPR024096">
    <property type="entry name" value="NO_sig/Golgi_transp_ligand-bd"/>
</dbReference>
<evidence type="ECO:0000313" key="9">
    <source>
        <dbReference type="EMBL" id="KAL3842030.1"/>
    </source>
</evidence>
<dbReference type="InterPro" id="IPR011644">
    <property type="entry name" value="Heme_NO-bd"/>
</dbReference>
<feature type="domain" description="Guanylate cyclase" evidence="8">
    <location>
        <begin position="436"/>
        <end position="565"/>
    </location>
</feature>
<accession>A0ABD3TYB2</accession>
<protein>
    <recommendedName>
        <fullName evidence="2">guanylate cyclase</fullName>
        <ecNumber evidence="2">4.6.1.2</ecNumber>
    </recommendedName>
</protein>
<dbReference type="Pfam" id="PF07701">
    <property type="entry name" value="HNOBA"/>
    <property type="match status" value="1"/>
</dbReference>
<dbReference type="Gene3D" id="6.10.250.780">
    <property type="match status" value="1"/>
</dbReference>
<dbReference type="Pfam" id="PF07700">
    <property type="entry name" value="HNOB"/>
    <property type="match status" value="1"/>
</dbReference>
<evidence type="ECO:0000256" key="6">
    <source>
        <dbReference type="ARBA" id="ARBA00023239"/>
    </source>
</evidence>
<dbReference type="Gene3D" id="3.90.1520.10">
    <property type="entry name" value="H-NOX domain"/>
    <property type="match status" value="1"/>
</dbReference>
<keyword evidence="5" id="KW-0342">GTP-binding</keyword>
<dbReference type="Proteomes" id="UP001634394">
    <property type="component" value="Unassembled WGS sequence"/>
</dbReference>
<dbReference type="InterPro" id="IPR011645">
    <property type="entry name" value="HNOB_dom_associated"/>
</dbReference>
<dbReference type="InterPro" id="IPR029787">
    <property type="entry name" value="Nucleotide_cyclase"/>
</dbReference>
<evidence type="ECO:0000256" key="2">
    <source>
        <dbReference type="ARBA" id="ARBA00012202"/>
    </source>
</evidence>
<evidence type="ECO:0000256" key="3">
    <source>
        <dbReference type="ARBA" id="ARBA00022490"/>
    </source>
</evidence>
<evidence type="ECO:0000256" key="7">
    <source>
        <dbReference type="ARBA" id="ARBA00023293"/>
    </source>
</evidence>
<dbReference type="PANTHER" id="PTHR45655">
    <property type="entry name" value="GUANYLATE CYCLASE SOLUBLE SUBUNIT BETA-2"/>
    <property type="match status" value="1"/>
</dbReference>
<sequence>MGSLENSYIYVGWGLKVNLLLQIFFRGIVIHIITMLFTGVTNGIHTGTEPVQSKQFLYCPYQKDGTMYGILLESVQEYICRDYGSDLWQKILEHAGLKNMVFSTHKTYKDDNLKKIAAACCVVLAKGSMDEYMDYFGKCFVEFCISYGYDKVLRVAGRHFRDFLHGIDNLHEVLRFSFPKMRSPSFIIESEDEQGCILIYRSKRYGFKNYVTGQLKQCAKIFYKVEIQVEIQDEEFVDNKYHVRFRLNFDNSGYKSPFCRRASSEIYRFSSISSTTFFRVLTLQSVTFELEYRYIISQFTDQSGASSDSSGHRKHLLLRGQMKFIQDWNAIIFLCTPLLNNLDVLENVGLFISDLNMFDNSQDMVMAGWQHASELECSIEHQVEKIELIKENMEKLEEWRKKSNDLLYSMIPCTIADRLKHGEDPIKTCEAFDEVTIMFSYLVGFSEICGQASAIQIVECINNVFTLFDNIIDKYDVFKVETLGDAVYMVAGGVPDRKPNHAESVAGLALELMEKSQTLKDPITDKKLRTRIGMHTGSVVGGVVGKRMPQYCLFGDTVNTASRMQTYSEPGHIHLSEPCHKCLEETEFVTVLRGKVNIKKYQRQVLIMSEISETSLNNIRNIREKSEQCSHNPCILKQCRKYYSKFEQCSKYQRQVLTV</sequence>
<dbReference type="SUPFAM" id="SSF111126">
    <property type="entry name" value="Ligand-binding domain in the NO signalling and Golgi transport"/>
    <property type="match status" value="1"/>
</dbReference>
<dbReference type="GO" id="GO:0005525">
    <property type="term" value="F:GTP binding"/>
    <property type="evidence" value="ECO:0007669"/>
    <property type="project" value="UniProtKB-KW"/>
</dbReference>
<keyword evidence="4" id="KW-0547">Nucleotide-binding</keyword>
<gene>
    <name evidence="9" type="ORF">ACJMK2_020097</name>
</gene>
<dbReference type="GO" id="GO:0004383">
    <property type="term" value="F:guanylate cyclase activity"/>
    <property type="evidence" value="ECO:0007669"/>
    <property type="project" value="UniProtKB-EC"/>
</dbReference>
<dbReference type="AlphaFoldDB" id="A0ABD3TYB2"/>
<evidence type="ECO:0000256" key="1">
    <source>
        <dbReference type="ARBA" id="ARBA00004496"/>
    </source>
</evidence>
<reference evidence="9 10" key="1">
    <citation type="submission" date="2024-11" db="EMBL/GenBank/DDBJ databases">
        <title>Chromosome-level genome assembly of the freshwater bivalve Anodonta woodiana.</title>
        <authorList>
            <person name="Chen X."/>
        </authorList>
    </citation>
    <scope>NUCLEOTIDE SEQUENCE [LARGE SCALE GENOMIC DNA]</scope>
    <source>
        <strain evidence="9">MN2024</strain>
        <tissue evidence="9">Gills</tissue>
    </source>
</reference>
<proteinExistence type="predicted"/>
<evidence type="ECO:0000256" key="4">
    <source>
        <dbReference type="ARBA" id="ARBA00022741"/>
    </source>
</evidence>
<dbReference type="SMART" id="SM00044">
    <property type="entry name" value="CYCc"/>
    <property type="match status" value="1"/>
</dbReference>